<dbReference type="Proteomes" id="UP000053599">
    <property type="component" value="Unassembled WGS sequence"/>
</dbReference>
<dbReference type="PANTHER" id="PTHR35340:SF6">
    <property type="entry name" value="ASST-DOMAIN-CONTAINING PROTEIN"/>
    <property type="match status" value="1"/>
</dbReference>
<keyword evidence="1" id="KW-0732">Signal</keyword>
<evidence type="ECO:0000256" key="1">
    <source>
        <dbReference type="SAM" id="SignalP"/>
    </source>
</evidence>
<feature type="signal peptide" evidence="1">
    <location>
        <begin position="1"/>
        <end position="19"/>
    </location>
</feature>
<dbReference type="OrthoDB" id="5377172at2759"/>
<proteinExistence type="predicted"/>
<protein>
    <submittedName>
        <fullName evidence="2">Uncharacterized protein</fullName>
    </submittedName>
</protein>
<dbReference type="PANTHER" id="PTHR35340">
    <property type="entry name" value="PQQ ENZYME REPEAT PROTEIN-RELATED"/>
    <property type="match status" value="1"/>
</dbReference>
<dbReference type="InterPro" id="IPR053143">
    <property type="entry name" value="Arylsulfate_ST"/>
</dbReference>
<sequence>MMFTTLAEILLIVLGQAAAMPEWNYTSTLDLCAATSFPIVQDADSGIWPYRTYVSSNVTPPVLLINVTGGPLQPGLLFFGQENSGIVDAVGEQAAFIMTDTGDLVYGLPGETSNFHTQTLDGRSVLTFRTGSGAAAAEDQVGYGYGEVHILDTGYQEIYTVCPDIDVTTAPQAGNVTCFADVHESMVTEDNTILITVYNTTQADLSEIGGPKDGWVIDPLTVEVDPRTNATLFVWSPLAHVPLTDSHYPLADRGLNTSAPYDYFHTNAIQKYRNGYLINSRHCWTTYFVNGNGSIEWQVKANMVEILERFLMEHIFPGSTMHASKQTQQIPIVAFCPILPTTTSLPTQRLPALVYQSVSTTHLTMPRIFSYIEIFRTRTTRSPSSRKGLTTSSATGTPSWVMAHCHI</sequence>
<dbReference type="AlphaFoldDB" id="A0A0D1YWV1"/>
<reference evidence="2 3" key="1">
    <citation type="submission" date="2015-01" db="EMBL/GenBank/DDBJ databases">
        <title>The Genome Sequence of Exophiala sideris CBS121828.</title>
        <authorList>
            <consortium name="The Broad Institute Genomics Platform"/>
            <person name="Cuomo C."/>
            <person name="de Hoog S."/>
            <person name="Gorbushina A."/>
            <person name="Stielow B."/>
            <person name="Teixiera M."/>
            <person name="Abouelleil A."/>
            <person name="Chapman S.B."/>
            <person name="Priest M."/>
            <person name="Young S.K."/>
            <person name="Wortman J."/>
            <person name="Nusbaum C."/>
            <person name="Birren B."/>
        </authorList>
    </citation>
    <scope>NUCLEOTIDE SEQUENCE [LARGE SCALE GENOMIC DNA]</scope>
    <source>
        <strain evidence="2 3">CBS 121828</strain>
    </source>
</reference>
<dbReference type="InterPro" id="IPR039535">
    <property type="entry name" value="ASST-like"/>
</dbReference>
<gene>
    <name evidence="2" type="ORF">PV11_01634</name>
</gene>
<dbReference type="EMBL" id="KN846951">
    <property type="protein sequence ID" value="KIV85989.1"/>
    <property type="molecule type" value="Genomic_DNA"/>
</dbReference>
<dbReference type="HOGENOM" id="CLU_676198_0_0_1"/>
<dbReference type="STRING" id="1016849.A0A0D1YWV1"/>
<evidence type="ECO:0000313" key="2">
    <source>
        <dbReference type="EMBL" id="KIV85989.1"/>
    </source>
</evidence>
<feature type="chain" id="PRO_5002237234" evidence="1">
    <location>
        <begin position="20"/>
        <end position="407"/>
    </location>
</feature>
<name>A0A0D1YWV1_9EURO</name>
<organism evidence="2 3">
    <name type="scientific">Exophiala sideris</name>
    <dbReference type="NCBI Taxonomy" id="1016849"/>
    <lineage>
        <taxon>Eukaryota</taxon>
        <taxon>Fungi</taxon>
        <taxon>Dikarya</taxon>
        <taxon>Ascomycota</taxon>
        <taxon>Pezizomycotina</taxon>
        <taxon>Eurotiomycetes</taxon>
        <taxon>Chaetothyriomycetidae</taxon>
        <taxon>Chaetothyriales</taxon>
        <taxon>Herpotrichiellaceae</taxon>
        <taxon>Exophiala</taxon>
    </lineage>
</organism>
<accession>A0A0D1YWV1</accession>
<evidence type="ECO:0000313" key="3">
    <source>
        <dbReference type="Proteomes" id="UP000053599"/>
    </source>
</evidence>
<dbReference type="Pfam" id="PF14269">
    <property type="entry name" value="Arylsulfotran_2"/>
    <property type="match status" value="1"/>
</dbReference>